<dbReference type="InterPro" id="IPR050740">
    <property type="entry name" value="Aldehyde_DH_Superfamily"/>
</dbReference>
<dbReference type="Gene3D" id="3.40.309.10">
    <property type="entry name" value="Aldehyde Dehydrogenase, Chain A, domain 2"/>
    <property type="match status" value="1"/>
</dbReference>
<dbReference type="GO" id="GO:0004777">
    <property type="term" value="F:succinate-semialdehyde dehydrogenase (NAD+) activity"/>
    <property type="evidence" value="ECO:0007669"/>
    <property type="project" value="TreeGrafter"/>
</dbReference>
<dbReference type="GO" id="GO:0009450">
    <property type="term" value="P:gamma-aminobutyric acid catabolic process"/>
    <property type="evidence" value="ECO:0007669"/>
    <property type="project" value="TreeGrafter"/>
</dbReference>
<feature type="domain" description="Aldehyde dehydrogenase" evidence="2">
    <location>
        <begin position="30"/>
        <end position="461"/>
    </location>
</feature>
<accession>A0A1L9SJJ6</accession>
<dbReference type="InterPro" id="IPR016161">
    <property type="entry name" value="Ald_DH/histidinol_DH"/>
</dbReference>
<keyword evidence="1" id="KW-0560">Oxidoreductase</keyword>
<dbReference type="Gene3D" id="3.40.605.10">
    <property type="entry name" value="Aldehyde Dehydrogenase, Chain A, domain 1"/>
    <property type="match status" value="1"/>
</dbReference>
<reference evidence="4" key="1">
    <citation type="journal article" date="2017" name="Genome Biol.">
        <title>Comparative genomics reveals high biological diversity and specific adaptations in the industrially and medically important fungal genus Aspergillus.</title>
        <authorList>
            <person name="de Vries R.P."/>
            <person name="Riley R."/>
            <person name="Wiebenga A."/>
            <person name="Aguilar-Osorio G."/>
            <person name="Amillis S."/>
            <person name="Uchima C.A."/>
            <person name="Anderluh G."/>
            <person name="Asadollahi M."/>
            <person name="Askin M."/>
            <person name="Barry K."/>
            <person name="Battaglia E."/>
            <person name="Bayram O."/>
            <person name="Benocci T."/>
            <person name="Braus-Stromeyer S.A."/>
            <person name="Caldana C."/>
            <person name="Canovas D."/>
            <person name="Cerqueira G.C."/>
            <person name="Chen F."/>
            <person name="Chen W."/>
            <person name="Choi C."/>
            <person name="Clum A."/>
            <person name="Dos Santos R.A."/>
            <person name="Damasio A.R."/>
            <person name="Diallinas G."/>
            <person name="Emri T."/>
            <person name="Fekete E."/>
            <person name="Flipphi M."/>
            <person name="Freyberg S."/>
            <person name="Gallo A."/>
            <person name="Gournas C."/>
            <person name="Habgood R."/>
            <person name="Hainaut M."/>
            <person name="Harispe M.L."/>
            <person name="Henrissat B."/>
            <person name="Hilden K.S."/>
            <person name="Hope R."/>
            <person name="Hossain A."/>
            <person name="Karabika E."/>
            <person name="Karaffa L."/>
            <person name="Karanyi Z."/>
            <person name="Krasevec N."/>
            <person name="Kuo A."/>
            <person name="Kusch H."/>
            <person name="LaButti K."/>
            <person name="Lagendijk E.L."/>
            <person name="Lapidus A."/>
            <person name="Levasseur A."/>
            <person name="Lindquist E."/>
            <person name="Lipzen A."/>
            <person name="Logrieco A.F."/>
            <person name="MacCabe A."/>
            <person name="Maekelae M.R."/>
            <person name="Malavazi I."/>
            <person name="Melin P."/>
            <person name="Meyer V."/>
            <person name="Mielnichuk N."/>
            <person name="Miskei M."/>
            <person name="Molnar A.P."/>
            <person name="Mule G."/>
            <person name="Ngan C.Y."/>
            <person name="Orejas M."/>
            <person name="Orosz E."/>
            <person name="Ouedraogo J.P."/>
            <person name="Overkamp K.M."/>
            <person name="Park H.-S."/>
            <person name="Perrone G."/>
            <person name="Piumi F."/>
            <person name="Punt P.J."/>
            <person name="Ram A.F."/>
            <person name="Ramon A."/>
            <person name="Rauscher S."/>
            <person name="Record E."/>
            <person name="Riano-Pachon D.M."/>
            <person name="Robert V."/>
            <person name="Roehrig J."/>
            <person name="Ruller R."/>
            <person name="Salamov A."/>
            <person name="Salih N.S."/>
            <person name="Samson R.A."/>
            <person name="Sandor E."/>
            <person name="Sanguinetti M."/>
            <person name="Schuetze T."/>
            <person name="Sepcic K."/>
            <person name="Shelest E."/>
            <person name="Sherlock G."/>
            <person name="Sophianopoulou V."/>
            <person name="Squina F.M."/>
            <person name="Sun H."/>
            <person name="Susca A."/>
            <person name="Todd R.B."/>
            <person name="Tsang A."/>
            <person name="Unkles S.E."/>
            <person name="van de Wiele N."/>
            <person name="van Rossen-Uffink D."/>
            <person name="Oliveira J.V."/>
            <person name="Vesth T.C."/>
            <person name="Visser J."/>
            <person name="Yu J.-H."/>
            <person name="Zhou M."/>
            <person name="Andersen M.R."/>
            <person name="Archer D.B."/>
            <person name="Baker S.E."/>
            <person name="Benoit I."/>
            <person name="Brakhage A.A."/>
            <person name="Braus G.H."/>
            <person name="Fischer R."/>
            <person name="Frisvad J.C."/>
            <person name="Goldman G.H."/>
            <person name="Houbraken J."/>
            <person name="Oakley B."/>
            <person name="Pocsi I."/>
            <person name="Scazzocchio C."/>
            <person name="Seiboth B."/>
            <person name="vanKuyk P.A."/>
            <person name="Wortman J."/>
            <person name="Dyer P.S."/>
            <person name="Grigoriev I.V."/>
        </authorList>
    </citation>
    <scope>NUCLEOTIDE SEQUENCE [LARGE SCALE GENOMIC DNA]</scope>
    <source>
        <strain evidence="4">CBS 506.65</strain>
    </source>
</reference>
<sequence length="465" mass="50229">MLTIPLIIDNEDILLEGRREPVNVCTGPKTFQGATKEIALKAADSSARAFESWSRTSPAERRASLLRLAEVARSRAAELEQLAQDEVQAEPFWAHLTMQDAIGLIEDCAGKTSPTGSVPTMEGGAYGLVMKEPLGVVLGIAPWNVPIFLSLRAIIAPIAVGNTVVLKGSELSPRVHYTIASLFRDAGFPPGVVNLLLHRPSDAAEIFDTLITHPAIKKCNFTGSTGVGRIVASQAAMALKPVLLELGGKNYTIVLDDANLDLAAEQILRGAFLNNGQICMSTDLVLATKTVSKCLEAKMQALLQHVGRRTVITPAARSRLDRLVEDAERKGAKAYTAPRAETDSLSAREFMPTVLTGVTSEMEFFHTEAFGPMVGIVAVDAEEDIFKLADRARYGLSAAIISSNHLRALQLSRRLKTGAVHINFMTVYDDNALPHGGRGESGWGRFGSHWGVEEFIQTKSIVLHA</sequence>
<evidence type="ECO:0000313" key="4">
    <source>
        <dbReference type="Proteomes" id="UP000184188"/>
    </source>
</evidence>
<dbReference type="GeneID" id="34612935"/>
<dbReference type="InterPro" id="IPR016162">
    <property type="entry name" value="Ald_DH_N"/>
</dbReference>
<proteinExistence type="predicted"/>
<protein>
    <recommendedName>
        <fullName evidence="2">Aldehyde dehydrogenase domain-containing protein</fullName>
    </recommendedName>
</protein>
<dbReference type="InterPro" id="IPR016163">
    <property type="entry name" value="Ald_DH_C"/>
</dbReference>
<dbReference type="OrthoDB" id="310895at2759"/>
<dbReference type="SUPFAM" id="SSF53720">
    <property type="entry name" value="ALDH-like"/>
    <property type="match status" value="1"/>
</dbReference>
<keyword evidence="4" id="KW-1185">Reference proteome</keyword>
<organism evidence="3 4">
    <name type="scientific">Penicilliopsis zonata CBS 506.65</name>
    <dbReference type="NCBI Taxonomy" id="1073090"/>
    <lineage>
        <taxon>Eukaryota</taxon>
        <taxon>Fungi</taxon>
        <taxon>Dikarya</taxon>
        <taxon>Ascomycota</taxon>
        <taxon>Pezizomycotina</taxon>
        <taxon>Eurotiomycetes</taxon>
        <taxon>Eurotiomycetidae</taxon>
        <taxon>Eurotiales</taxon>
        <taxon>Aspergillaceae</taxon>
        <taxon>Penicilliopsis</taxon>
    </lineage>
</organism>
<dbReference type="Pfam" id="PF00171">
    <property type="entry name" value="Aldedh"/>
    <property type="match status" value="1"/>
</dbReference>
<evidence type="ECO:0000256" key="1">
    <source>
        <dbReference type="ARBA" id="ARBA00023002"/>
    </source>
</evidence>
<dbReference type="PANTHER" id="PTHR43353">
    <property type="entry name" value="SUCCINATE-SEMIALDEHYDE DEHYDROGENASE, MITOCHONDRIAL"/>
    <property type="match status" value="1"/>
</dbReference>
<dbReference type="AlphaFoldDB" id="A0A1L9SJJ6"/>
<dbReference type="EMBL" id="KV878341">
    <property type="protein sequence ID" value="OJJ47368.1"/>
    <property type="molecule type" value="Genomic_DNA"/>
</dbReference>
<dbReference type="RefSeq" id="XP_022581878.1">
    <property type="nucleotide sequence ID" value="XM_022726471.1"/>
</dbReference>
<evidence type="ECO:0000259" key="2">
    <source>
        <dbReference type="Pfam" id="PF00171"/>
    </source>
</evidence>
<gene>
    <name evidence="3" type="ORF">ASPZODRAFT_16049</name>
</gene>
<dbReference type="Proteomes" id="UP000184188">
    <property type="component" value="Unassembled WGS sequence"/>
</dbReference>
<name>A0A1L9SJJ6_9EURO</name>
<dbReference type="STRING" id="1073090.A0A1L9SJJ6"/>
<dbReference type="VEuPathDB" id="FungiDB:ASPZODRAFT_16049"/>
<dbReference type="PANTHER" id="PTHR43353:SF6">
    <property type="entry name" value="CYTOPLASMIC ALDEHYDE DEHYDROGENASE (EUROFUNG)"/>
    <property type="match status" value="1"/>
</dbReference>
<evidence type="ECO:0000313" key="3">
    <source>
        <dbReference type="EMBL" id="OJJ47368.1"/>
    </source>
</evidence>
<dbReference type="InterPro" id="IPR015590">
    <property type="entry name" value="Aldehyde_DH_dom"/>
</dbReference>